<keyword evidence="3" id="KW-1185">Reference proteome</keyword>
<evidence type="ECO:0000256" key="1">
    <source>
        <dbReference type="SAM" id="MobiDB-lite"/>
    </source>
</evidence>
<accession>A0A183PTC7</accession>
<dbReference type="AlphaFoldDB" id="A0A183PTC7"/>
<feature type="compositionally biased region" description="Polar residues" evidence="1">
    <location>
        <begin position="51"/>
        <end position="77"/>
    </location>
</feature>
<organism evidence="2 3">
    <name type="scientific">Schistosoma mattheei</name>
    <dbReference type="NCBI Taxonomy" id="31246"/>
    <lineage>
        <taxon>Eukaryota</taxon>
        <taxon>Metazoa</taxon>
        <taxon>Spiralia</taxon>
        <taxon>Lophotrochozoa</taxon>
        <taxon>Platyhelminthes</taxon>
        <taxon>Trematoda</taxon>
        <taxon>Digenea</taxon>
        <taxon>Strigeidida</taxon>
        <taxon>Schistosomatoidea</taxon>
        <taxon>Schistosomatidae</taxon>
        <taxon>Schistosoma</taxon>
    </lineage>
</organism>
<feature type="compositionally biased region" description="Basic residues" evidence="1">
    <location>
        <begin position="108"/>
        <end position="120"/>
    </location>
</feature>
<reference evidence="2 3" key="1">
    <citation type="submission" date="2018-11" db="EMBL/GenBank/DDBJ databases">
        <authorList>
            <consortium name="Pathogen Informatics"/>
        </authorList>
    </citation>
    <scope>NUCLEOTIDE SEQUENCE [LARGE SCALE GENOMIC DNA]</scope>
    <source>
        <strain>Denwood</strain>
        <strain evidence="3">Zambia</strain>
    </source>
</reference>
<dbReference type="Proteomes" id="UP000269396">
    <property type="component" value="Unassembled WGS sequence"/>
</dbReference>
<feature type="region of interest" description="Disordered" evidence="1">
    <location>
        <begin position="51"/>
        <end position="120"/>
    </location>
</feature>
<sequence length="120" mass="13182">MVDRHGSVEVVSIGRFKPAHVDDSALSDKWRINARAIKPISMISTSISDPTLDLSETSFSHPCQQHVSSAPSTNETLVSRPDQRTTPPVTSDEIAGSQSTNETTVSRSSRRVRLPVRLRD</sequence>
<evidence type="ECO:0000313" key="2">
    <source>
        <dbReference type="EMBL" id="VDP74726.1"/>
    </source>
</evidence>
<evidence type="ECO:0000313" key="3">
    <source>
        <dbReference type="Proteomes" id="UP000269396"/>
    </source>
</evidence>
<protein>
    <submittedName>
        <fullName evidence="2">Uncharacterized protein</fullName>
    </submittedName>
</protein>
<gene>
    <name evidence="2" type="ORF">SMTD_LOCUS17613</name>
</gene>
<name>A0A183PTC7_9TREM</name>
<proteinExistence type="predicted"/>
<dbReference type="EMBL" id="UZAL01039015">
    <property type="protein sequence ID" value="VDP74726.1"/>
    <property type="molecule type" value="Genomic_DNA"/>
</dbReference>